<dbReference type="InterPro" id="IPR028000">
    <property type="entry name" value="Pma1"/>
</dbReference>
<name>A0AAE8T0L8_9PEZI</name>
<accession>A0AAE8T0L8</accession>
<feature type="transmembrane region" description="Helical" evidence="1">
    <location>
        <begin position="263"/>
        <end position="284"/>
    </location>
</feature>
<sequence>MRAALLLPFLPAALSLPELPTARSAPAPTAEPAPIVPRAEATAIWVAIDKDGSPTTTATPYQTTIDGTPTLVDAPPYELTGTVFTWVDHLQKTTSTGSRKPGPTGKGKSGTFVKCFSKHETSPFCEPVNEGQLLVGNTYYVTWDTAYFANERENATEPLQVTLEAHRHAEPGLNASEALGDVSWKTKDPVPARYGVYAWKVPNSALLHKNPTNVTLVLHTMYKDSDDEDAEYKTVEYVGPTVLLAQKPPFRSKGTQKPEGDELYIALPIVGVFIILMIFGTCIWNRKARRIGLGNIAFRSRRGYGAGRKRGKKFGRGSKKAAKNEEAAVMLEDWDGRDSGDLASGEGRNIYREEMERQEREFEARQY</sequence>
<keyword evidence="1" id="KW-0472">Membrane</keyword>
<evidence type="ECO:0000256" key="2">
    <source>
        <dbReference type="SAM" id="SignalP"/>
    </source>
</evidence>
<evidence type="ECO:0000256" key="1">
    <source>
        <dbReference type="SAM" id="Phobius"/>
    </source>
</evidence>
<keyword evidence="1" id="KW-0812">Transmembrane</keyword>
<gene>
    <name evidence="3" type="ORF">DNG_10332</name>
</gene>
<keyword evidence="1" id="KW-1133">Transmembrane helix</keyword>
<protein>
    <submittedName>
        <fullName evidence="3">Uncharacterized protein</fullName>
    </submittedName>
</protein>
<dbReference type="Pfam" id="PF14610">
    <property type="entry name" value="Psg1"/>
    <property type="match status" value="1"/>
</dbReference>
<keyword evidence="2" id="KW-0732">Signal</keyword>
<dbReference type="AlphaFoldDB" id="A0AAE8T0L8"/>
<keyword evidence="4" id="KW-1185">Reference proteome</keyword>
<dbReference type="Proteomes" id="UP001187682">
    <property type="component" value="Unassembled WGS sequence"/>
</dbReference>
<evidence type="ECO:0000313" key="4">
    <source>
        <dbReference type="Proteomes" id="UP001187682"/>
    </source>
</evidence>
<feature type="signal peptide" evidence="2">
    <location>
        <begin position="1"/>
        <end position="15"/>
    </location>
</feature>
<evidence type="ECO:0000313" key="3">
    <source>
        <dbReference type="EMBL" id="SPO07637.1"/>
    </source>
</evidence>
<dbReference type="EMBL" id="ONZQ02000023">
    <property type="protein sequence ID" value="SPO07637.1"/>
    <property type="molecule type" value="Genomic_DNA"/>
</dbReference>
<organism evidence="3 4">
    <name type="scientific">Cephalotrichum gorgonifer</name>
    <dbReference type="NCBI Taxonomy" id="2041049"/>
    <lineage>
        <taxon>Eukaryota</taxon>
        <taxon>Fungi</taxon>
        <taxon>Dikarya</taxon>
        <taxon>Ascomycota</taxon>
        <taxon>Pezizomycotina</taxon>
        <taxon>Sordariomycetes</taxon>
        <taxon>Hypocreomycetidae</taxon>
        <taxon>Microascales</taxon>
        <taxon>Microascaceae</taxon>
        <taxon>Cephalotrichum</taxon>
    </lineage>
</organism>
<reference evidence="3" key="1">
    <citation type="submission" date="2018-03" db="EMBL/GenBank/DDBJ databases">
        <authorList>
            <person name="Guldener U."/>
        </authorList>
    </citation>
    <scope>NUCLEOTIDE SEQUENCE</scope>
</reference>
<feature type="chain" id="PRO_5042188809" evidence="2">
    <location>
        <begin position="16"/>
        <end position="367"/>
    </location>
</feature>
<comment type="caution">
    <text evidence="3">The sequence shown here is derived from an EMBL/GenBank/DDBJ whole genome shotgun (WGS) entry which is preliminary data.</text>
</comment>
<proteinExistence type="predicted"/>